<dbReference type="Pfam" id="PF14643">
    <property type="entry name" value="DUF4455"/>
    <property type="match status" value="1"/>
</dbReference>
<accession>A0A0B7C0L8</accession>
<proteinExistence type="predicted"/>
<sequence length="73" mass="8627">KIQHTAFLKRVEDWKILKTRNAIESFKEFMETEAVVQPQGIKIVKMKILSDQQMLNNQRLEIIKTLCDMQPPN</sequence>
<gene>
    <name evidence="2" type="primary">ORF219480</name>
</gene>
<evidence type="ECO:0000259" key="1">
    <source>
        <dbReference type="Pfam" id="PF14643"/>
    </source>
</evidence>
<protein>
    <recommendedName>
        <fullName evidence="1">DUF4455 domain-containing protein</fullName>
    </recommendedName>
</protein>
<dbReference type="EMBL" id="HACG01051871">
    <property type="protein sequence ID" value="CEK98742.1"/>
    <property type="molecule type" value="Transcribed_RNA"/>
</dbReference>
<evidence type="ECO:0000313" key="2">
    <source>
        <dbReference type="EMBL" id="CEK98742.1"/>
    </source>
</evidence>
<name>A0A0B7C0L8_9EUPU</name>
<dbReference type="InterPro" id="IPR028089">
    <property type="entry name" value="DUF4455"/>
</dbReference>
<feature type="non-terminal residue" evidence="2">
    <location>
        <position position="1"/>
    </location>
</feature>
<organism evidence="2">
    <name type="scientific">Arion vulgaris</name>
    <dbReference type="NCBI Taxonomy" id="1028688"/>
    <lineage>
        <taxon>Eukaryota</taxon>
        <taxon>Metazoa</taxon>
        <taxon>Spiralia</taxon>
        <taxon>Lophotrochozoa</taxon>
        <taxon>Mollusca</taxon>
        <taxon>Gastropoda</taxon>
        <taxon>Heterobranchia</taxon>
        <taxon>Euthyneura</taxon>
        <taxon>Panpulmonata</taxon>
        <taxon>Eupulmonata</taxon>
        <taxon>Stylommatophora</taxon>
        <taxon>Helicina</taxon>
        <taxon>Arionoidea</taxon>
        <taxon>Arionidae</taxon>
        <taxon>Arion</taxon>
    </lineage>
</organism>
<feature type="non-terminal residue" evidence="2">
    <location>
        <position position="73"/>
    </location>
</feature>
<reference evidence="2" key="1">
    <citation type="submission" date="2014-12" db="EMBL/GenBank/DDBJ databases">
        <title>Insight into the proteome of Arion vulgaris.</title>
        <authorList>
            <person name="Aradska J."/>
            <person name="Bulat T."/>
            <person name="Smidak R."/>
            <person name="Sarate P."/>
            <person name="Gangsoo J."/>
            <person name="Sialana F."/>
            <person name="Bilban M."/>
            <person name="Lubec G."/>
        </authorList>
    </citation>
    <scope>NUCLEOTIDE SEQUENCE</scope>
    <source>
        <tissue evidence="2">Skin</tissue>
    </source>
</reference>
<feature type="domain" description="DUF4455" evidence="1">
    <location>
        <begin position="3"/>
        <end position="73"/>
    </location>
</feature>
<dbReference type="AlphaFoldDB" id="A0A0B7C0L8"/>